<dbReference type="Gramene" id="A04p10260.2_BraZ1">
    <property type="protein sequence ID" value="A04p10260.2_BraZ1.CDS.1"/>
    <property type="gene ID" value="A04g10260.2_BraZ1"/>
</dbReference>
<gene>
    <name evidence="2" type="ORF">BRAPAZ1V2_A04P10260.2</name>
</gene>
<name>A0A8D9HVA5_BRACM</name>
<protein>
    <submittedName>
        <fullName evidence="2">Uncharacterized protein</fullName>
    </submittedName>
</protein>
<evidence type="ECO:0000313" key="3">
    <source>
        <dbReference type="Proteomes" id="UP000694005"/>
    </source>
</evidence>
<dbReference type="AlphaFoldDB" id="A0A8D9HVA5"/>
<evidence type="ECO:0000256" key="1">
    <source>
        <dbReference type="SAM" id="MobiDB-lite"/>
    </source>
</evidence>
<proteinExistence type="predicted"/>
<feature type="region of interest" description="Disordered" evidence="1">
    <location>
        <begin position="1"/>
        <end position="23"/>
    </location>
</feature>
<dbReference type="Proteomes" id="UP000694005">
    <property type="component" value="Chromosome A04"/>
</dbReference>
<reference evidence="2 3" key="1">
    <citation type="submission" date="2021-07" db="EMBL/GenBank/DDBJ databases">
        <authorList>
            <consortium name="Genoscope - CEA"/>
            <person name="William W."/>
        </authorList>
    </citation>
    <scope>NUCLEOTIDE SEQUENCE [LARGE SCALE GENOMIC DNA]</scope>
</reference>
<evidence type="ECO:0000313" key="2">
    <source>
        <dbReference type="EMBL" id="CAG7906125.1"/>
    </source>
</evidence>
<sequence length="39" mass="4483">MLEIKPHAHPCHRHQPPDPEKRKIDLSNGDFLCFCTTGL</sequence>
<organism evidence="2 3">
    <name type="scientific">Brassica campestris</name>
    <name type="common">Field mustard</name>
    <dbReference type="NCBI Taxonomy" id="3711"/>
    <lineage>
        <taxon>Eukaryota</taxon>
        <taxon>Viridiplantae</taxon>
        <taxon>Streptophyta</taxon>
        <taxon>Embryophyta</taxon>
        <taxon>Tracheophyta</taxon>
        <taxon>Spermatophyta</taxon>
        <taxon>Magnoliopsida</taxon>
        <taxon>eudicotyledons</taxon>
        <taxon>Gunneridae</taxon>
        <taxon>Pentapetalae</taxon>
        <taxon>rosids</taxon>
        <taxon>malvids</taxon>
        <taxon>Brassicales</taxon>
        <taxon>Brassicaceae</taxon>
        <taxon>Brassiceae</taxon>
        <taxon>Brassica</taxon>
    </lineage>
</organism>
<accession>A0A8D9HVA5</accession>
<dbReference type="EMBL" id="LS974620">
    <property type="protein sequence ID" value="CAG7906125.1"/>
    <property type="molecule type" value="Genomic_DNA"/>
</dbReference>